<keyword evidence="12 14" id="KW-0472">Membrane</keyword>
<comment type="subcellular location">
    <subcellularLocation>
        <location evidence="2">Endoplasmic reticulum</location>
    </subcellularLocation>
    <subcellularLocation>
        <location evidence="1">Membrane</location>
        <topology evidence="1">Multi-pass membrane protein</topology>
    </subcellularLocation>
</comment>
<dbReference type="OrthoDB" id="66906at2759"/>
<evidence type="ECO:0000313" key="16">
    <source>
        <dbReference type="EMBL" id="OQS06981.1"/>
    </source>
</evidence>
<evidence type="ECO:0000256" key="14">
    <source>
        <dbReference type="SAM" id="Phobius"/>
    </source>
</evidence>
<keyword evidence="11 14" id="KW-1133">Transmembrane helix</keyword>
<evidence type="ECO:0000256" key="2">
    <source>
        <dbReference type="ARBA" id="ARBA00004240"/>
    </source>
</evidence>
<dbReference type="PANTHER" id="PTHR44227:SF3">
    <property type="entry name" value="PROTEIN O-MANNOSYL-TRANSFERASE TMTC4"/>
    <property type="match status" value="1"/>
</dbReference>
<evidence type="ECO:0000256" key="8">
    <source>
        <dbReference type="ARBA" id="ARBA00022737"/>
    </source>
</evidence>
<dbReference type="Proteomes" id="UP000243217">
    <property type="component" value="Unassembled WGS sequence"/>
</dbReference>
<feature type="transmembrane region" description="Helical" evidence="14">
    <location>
        <begin position="383"/>
        <end position="400"/>
    </location>
</feature>
<feature type="transmembrane region" description="Helical" evidence="14">
    <location>
        <begin position="303"/>
        <end position="323"/>
    </location>
</feature>
<feature type="transmembrane region" description="Helical" evidence="14">
    <location>
        <begin position="357"/>
        <end position="377"/>
    </location>
</feature>
<evidence type="ECO:0000256" key="10">
    <source>
        <dbReference type="ARBA" id="ARBA00022824"/>
    </source>
</evidence>
<name>A0A1W0A9X3_9STRA</name>
<feature type="transmembrane region" description="Helical" evidence="14">
    <location>
        <begin position="151"/>
        <end position="167"/>
    </location>
</feature>
<reference evidence="16 17" key="1">
    <citation type="journal article" date="2014" name="Genome Biol. Evol.">
        <title>The secreted proteins of Achlya hypogyna and Thraustotheca clavata identify the ancestral oomycete secretome and reveal gene acquisitions by horizontal gene transfer.</title>
        <authorList>
            <person name="Misner I."/>
            <person name="Blouin N."/>
            <person name="Leonard G."/>
            <person name="Richards T.A."/>
            <person name="Lane C.E."/>
        </authorList>
    </citation>
    <scope>NUCLEOTIDE SEQUENCE [LARGE SCALE GENOMIC DNA]</scope>
    <source>
        <strain evidence="16 17">ATCC 34112</strain>
    </source>
</reference>
<evidence type="ECO:0000259" key="15">
    <source>
        <dbReference type="Pfam" id="PF08409"/>
    </source>
</evidence>
<dbReference type="InterPro" id="IPR019734">
    <property type="entry name" value="TPR_rpt"/>
</dbReference>
<comment type="caution">
    <text evidence="16">The sequence shown here is derived from an EMBL/GenBank/DDBJ whole genome shotgun (WGS) entry which is preliminary data.</text>
</comment>
<dbReference type="PANTHER" id="PTHR44227">
    <property type="match status" value="1"/>
</dbReference>
<dbReference type="AlphaFoldDB" id="A0A1W0A9X3"/>
<accession>A0A1W0A9X3</accession>
<keyword evidence="17" id="KW-1185">Reference proteome</keyword>
<evidence type="ECO:0000256" key="3">
    <source>
        <dbReference type="ARBA" id="ARBA00004922"/>
    </source>
</evidence>
<comment type="similarity">
    <text evidence="4">Belongs to the TMTC family.</text>
</comment>
<evidence type="ECO:0000313" key="17">
    <source>
        <dbReference type="Proteomes" id="UP000243217"/>
    </source>
</evidence>
<evidence type="ECO:0000256" key="4">
    <source>
        <dbReference type="ARBA" id="ARBA00007882"/>
    </source>
</evidence>
<dbReference type="Pfam" id="PF08409">
    <property type="entry name" value="TMTC_DUF1736"/>
    <property type="match status" value="1"/>
</dbReference>
<keyword evidence="7 14" id="KW-0812">Transmembrane</keyword>
<feature type="transmembrane region" description="Helical" evidence="14">
    <location>
        <begin position="90"/>
        <end position="110"/>
    </location>
</feature>
<feature type="transmembrane region" description="Helical" evidence="14">
    <location>
        <begin position="329"/>
        <end position="350"/>
    </location>
</feature>
<keyword evidence="10" id="KW-0256">Endoplasmic reticulum</keyword>
<dbReference type="EC" id="2.4.1.109" evidence="5"/>
<keyword evidence="6" id="KW-0808">Transferase</keyword>
<evidence type="ECO:0000256" key="9">
    <source>
        <dbReference type="ARBA" id="ARBA00022803"/>
    </source>
</evidence>
<proteinExistence type="inferred from homology"/>
<feature type="domain" description="DUF1736" evidence="15">
    <location>
        <begin position="245"/>
        <end position="312"/>
    </location>
</feature>
<protein>
    <recommendedName>
        <fullName evidence="5">dolichyl-phosphate-mannose--protein mannosyltransferase</fullName>
        <ecNumber evidence="5">2.4.1.109</ecNumber>
    </recommendedName>
</protein>
<evidence type="ECO:0000256" key="1">
    <source>
        <dbReference type="ARBA" id="ARBA00004141"/>
    </source>
</evidence>
<organism evidence="16 17">
    <name type="scientific">Thraustotheca clavata</name>
    <dbReference type="NCBI Taxonomy" id="74557"/>
    <lineage>
        <taxon>Eukaryota</taxon>
        <taxon>Sar</taxon>
        <taxon>Stramenopiles</taxon>
        <taxon>Oomycota</taxon>
        <taxon>Saprolegniomycetes</taxon>
        <taxon>Saprolegniales</taxon>
        <taxon>Achlyaceae</taxon>
        <taxon>Thraustotheca</taxon>
    </lineage>
</organism>
<evidence type="ECO:0000256" key="5">
    <source>
        <dbReference type="ARBA" id="ARBA00012839"/>
    </source>
</evidence>
<dbReference type="GO" id="GO:0030968">
    <property type="term" value="P:endoplasmic reticulum unfolded protein response"/>
    <property type="evidence" value="ECO:0007669"/>
    <property type="project" value="TreeGrafter"/>
</dbReference>
<feature type="transmembrane region" description="Helical" evidence="14">
    <location>
        <begin position="179"/>
        <end position="206"/>
    </location>
</feature>
<keyword evidence="9 13" id="KW-0802">TPR repeat</keyword>
<dbReference type="GO" id="GO:0016020">
    <property type="term" value="C:membrane"/>
    <property type="evidence" value="ECO:0007669"/>
    <property type="project" value="UniProtKB-SubCell"/>
</dbReference>
<evidence type="ECO:0000256" key="6">
    <source>
        <dbReference type="ARBA" id="ARBA00022679"/>
    </source>
</evidence>
<dbReference type="GO" id="GO:0005783">
    <property type="term" value="C:endoplasmic reticulum"/>
    <property type="evidence" value="ECO:0007669"/>
    <property type="project" value="UniProtKB-SubCell"/>
</dbReference>
<dbReference type="Gene3D" id="1.25.40.10">
    <property type="entry name" value="Tetratricopeptide repeat domain"/>
    <property type="match status" value="1"/>
</dbReference>
<dbReference type="PROSITE" id="PS50005">
    <property type="entry name" value="TPR"/>
    <property type="match status" value="1"/>
</dbReference>
<evidence type="ECO:0000256" key="13">
    <source>
        <dbReference type="PROSITE-ProRule" id="PRU00339"/>
    </source>
</evidence>
<dbReference type="UniPathway" id="UPA00378"/>
<feature type="repeat" description="TPR" evidence="13">
    <location>
        <begin position="546"/>
        <end position="579"/>
    </location>
</feature>
<evidence type="ECO:0000256" key="11">
    <source>
        <dbReference type="ARBA" id="ARBA00022989"/>
    </source>
</evidence>
<feature type="transmembrane region" description="Helical" evidence="14">
    <location>
        <begin position="7"/>
        <end position="24"/>
    </location>
</feature>
<dbReference type="InterPro" id="IPR013618">
    <property type="entry name" value="TMTC_DUF1736"/>
</dbReference>
<dbReference type="InterPro" id="IPR011990">
    <property type="entry name" value="TPR-like_helical_dom_sf"/>
</dbReference>
<gene>
    <name evidence="16" type="ORF">THRCLA_00986</name>
</gene>
<feature type="transmembrane region" description="Helical" evidence="14">
    <location>
        <begin position="254"/>
        <end position="274"/>
    </location>
</feature>
<evidence type="ECO:0000256" key="12">
    <source>
        <dbReference type="ARBA" id="ARBA00023136"/>
    </source>
</evidence>
<comment type="pathway">
    <text evidence="3">Protein modification; protein glycosylation.</text>
</comment>
<feature type="transmembrane region" description="Helical" evidence="14">
    <location>
        <begin position="218"/>
        <end position="234"/>
    </location>
</feature>
<dbReference type="InterPro" id="IPR052346">
    <property type="entry name" value="O-mannosyl-transferase_TMTC"/>
</dbReference>
<evidence type="ECO:0000256" key="7">
    <source>
        <dbReference type="ARBA" id="ARBA00022692"/>
    </source>
</evidence>
<dbReference type="SUPFAM" id="SSF48452">
    <property type="entry name" value="TPR-like"/>
    <property type="match status" value="1"/>
</dbReference>
<keyword evidence="8" id="KW-0677">Repeat</keyword>
<sequence>MSPWYQSMGIVGIVATITFSNTLFNKFTWDDRGSILTNKDVHSDATPISNLLIHDFWGMDLLSPTSHKSYRPVTVLTFRWNYILGGLNPLGYHFVNIILHAIASMLVVYIGERLLKCFHGYDKASLVAGLVFAVHPVHCDSVASVVGRSDILCTILSLFAIVLYLNTIQHQNQLQKLSFAGAIICIFLATLSKETGATTFGILFAIEIGRPCAANFSRLTYLVLFAIAFIQMRISWNGVHTLYVWTKYENEFALMPFGLSKVLTITHLHGWYLWKLLWAQYLCYDYGFKTIDAIQGIGDIRNVLTLMAYASVVALIFISIRGFRTSPLFIISAMALCPFIPAANVFFPVGTILAERLLYFPSVGFSLIVGVVIDVATTQRAKTTTRIIYALAIIIIYIGAMRARARNIEWVDEESLFASSLRVAPMSVKILSNAAKSILRTNPQRASLYLERAVALMPEYSLAHLNLAAAYGSYSKPWGKPLHSMHHLIQSCSIDRSSMAFSSLGMRMVEFTLRHEKIVLPHAKENILEKAKEYVYDAIEVTPLLPSAYFTLGRIAFALNNTNEALQWFERTNSVNNEIVSRGFDLNDQTDHCSLCMMWGLAHEAESSASEAFEFYISFSIH</sequence>
<dbReference type="EMBL" id="JNBS01000286">
    <property type="protein sequence ID" value="OQS06981.1"/>
    <property type="molecule type" value="Genomic_DNA"/>
</dbReference>
<dbReference type="GO" id="GO:0004169">
    <property type="term" value="F:dolichyl-phosphate-mannose-protein mannosyltransferase activity"/>
    <property type="evidence" value="ECO:0007669"/>
    <property type="project" value="UniProtKB-EC"/>
</dbReference>
<dbReference type="STRING" id="74557.A0A1W0A9X3"/>